<keyword evidence="3 8" id="KW-0819">tRNA processing</keyword>
<feature type="binding site" evidence="8">
    <location>
        <position position="65"/>
    </location>
    <ligand>
        <name>Zn(2+)</name>
        <dbReference type="ChEBI" id="CHEBI:29105"/>
        <note>catalytic</note>
    </ligand>
</feature>
<dbReference type="PANTHER" id="PTHR11079:SF202">
    <property type="entry name" value="TRNA-SPECIFIC ADENOSINE DEAMINASE"/>
    <property type="match status" value="1"/>
</dbReference>
<evidence type="ECO:0000256" key="7">
    <source>
        <dbReference type="ARBA" id="ARBA00048045"/>
    </source>
</evidence>
<dbReference type="CDD" id="cd01285">
    <property type="entry name" value="nucleoside_deaminase"/>
    <property type="match status" value="1"/>
</dbReference>
<evidence type="ECO:0000259" key="9">
    <source>
        <dbReference type="PROSITE" id="PS51747"/>
    </source>
</evidence>
<evidence type="ECO:0000256" key="2">
    <source>
        <dbReference type="ARBA" id="ARBA00011738"/>
    </source>
</evidence>
<dbReference type="PROSITE" id="PS51747">
    <property type="entry name" value="CYT_DCMP_DEAMINASES_2"/>
    <property type="match status" value="1"/>
</dbReference>
<comment type="catalytic activity">
    <reaction evidence="7 8">
        <text>adenosine(34) in tRNA + H2O + H(+) = inosine(34) in tRNA + NH4(+)</text>
        <dbReference type="Rhea" id="RHEA:43168"/>
        <dbReference type="Rhea" id="RHEA-COMP:10373"/>
        <dbReference type="Rhea" id="RHEA-COMP:10374"/>
        <dbReference type="ChEBI" id="CHEBI:15377"/>
        <dbReference type="ChEBI" id="CHEBI:15378"/>
        <dbReference type="ChEBI" id="CHEBI:28938"/>
        <dbReference type="ChEBI" id="CHEBI:74411"/>
        <dbReference type="ChEBI" id="CHEBI:82852"/>
        <dbReference type="EC" id="3.5.4.33"/>
    </reaction>
</comment>
<keyword evidence="5 8" id="KW-0378">Hydrolase</keyword>
<comment type="similarity">
    <text evidence="1">Belongs to the cytidine and deoxycytidylate deaminase family. ADAT2 subfamily.</text>
</comment>
<gene>
    <name evidence="8 10" type="primary">tadA</name>
    <name evidence="10" type="ORF">GCM10007350_14720</name>
</gene>
<reference evidence="11" key="1">
    <citation type="journal article" date="2019" name="Int. J. Syst. Evol. Microbiol.">
        <title>The Global Catalogue of Microorganisms (GCM) 10K type strain sequencing project: providing services to taxonomists for standard genome sequencing and annotation.</title>
        <authorList>
            <consortium name="The Broad Institute Genomics Platform"/>
            <consortium name="The Broad Institute Genome Sequencing Center for Infectious Disease"/>
            <person name="Wu L."/>
            <person name="Ma J."/>
        </authorList>
    </citation>
    <scope>NUCLEOTIDE SEQUENCE [LARGE SCALE GENOMIC DNA]</scope>
    <source>
        <strain evidence="11">KCTC 23701</strain>
    </source>
</reference>
<dbReference type="NCBIfam" id="NF008113">
    <property type="entry name" value="PRK10860.1"/>
    <property type="match status" value="1"/>
</dbReference>
<keyword evidence="4 8" id="KW-0479">Metal-binding</keyword>
<dbReference type="HAMAP" id="MF_00972">
    <property type="entry name" value="tRNA_aden_deaminase"/>
    <property type="match status" value="1"/>
</dbReference>
<dbReference type="Gene3D" id="3.40.140.10">
    <property type="entry name" value="Cytidine Deaminase, domain 2"/>
    <property type="match status" value="1"/>
</dbReference>
<feature type="active site" description="Proton donor" evidence="8">
    <location>
        <position position="67"/>
    </location>
</feature>
<protein>
    <recommendedName>
        <fullName evidence="8">tRNA-specific adenosine deaminase</fullName>
        <ecNumber evidence="8">3.5.4.33</ecNumber>
    </recommendedName>
</protein>
<feature type="binding site" evidence="8">
    <location>
        <position position="95"/>
    </location>
    <ligand>
        <name>Zn(2+)</name>
        <dbReference type="ChEBI" id="CHEBI:29105"/>
        <note>catalytic</note>
    </ligand>
</feature>
<keyword evidence="6 8" id="KW-0862">Zinc</keyword>
<accession>A0ABQ3H1E6</accession>
<comment type="caution">
    <text evidence="10">The sequence shown here is derived from an EMBL/GenBank/DDBJ whole genome shotgun (WGS) entry which is preliminary data.</text>
</comment>
<dbReference type="SUPFAM" id="SSF53927">
    <property type="entry name" value="Cytidine deaminase-like"/>
    <property type="match status" value="1"/>
</dbReference>
<keyword evidence="11" id="KW-1185">Reference proteome</keyword>
<dbReference type="InterPro" id="IPR016193">
    <property type="entry name" value="Cytidine_deaminase-like"/>
</dbReference>
<dbReference type="Proteomes" id="UP000604737">
    <property type="component" value="Unassembled WGS sequence"/>
</dbReference>
<dbReference type="InterPro" id="IPR002125">
    <property type="entry name" value="CMP_dCMP_dom"/>
</dbReference>
<dbReference type="PANTHER" id="PTHR11079">
    <property type="entry name" value="CYTOSINE DEAMINASE FAMILY MEMBER"/>
    <property type="match status" value="1"/>
</dbReference>
<evidence type="ECO:0000256" key="8">
    <source>
        <dbReference type="HAMAP-Rule" id="MF_00972"/>
    </source>
</evidence>
<dbReference type="PROSITE" id="PS00903">
    <property type="entry name" value="CYT_DCMP_DEAMINASES_1"/>
    <property type="match status" value="1"/>
</dbReference>
<evidence type="ECO:0000256" key="1">
    <source>
        <dbReference type="ARBA" id="ARBA00010669"/>
    </source>
</evidence>
<dbReference type="InterPro" id="IPR028883">
    <property type="entry name" value="tRNA_aden_deaminase"/>
</dbReference>
<comment type="cofactor">
    <cofactor evidence="8">
        <name>Zn(2+)</name>
        <dbReference type="ChEBI" id="CHEBI:29105"/>
    </cofactor>
    <text evidence="8">Binds 1 zinc ion per subunit.</text>
</comment>
<dbReference type="RefSeq" id="WP_189459535.1">
    <property type="nucleotide sequence ID" value="NZ_BMYO01000003.1"/>
</dbReference>
<dbReference type="Pfam" id="PF00383">
    <property type="entry name" value="dCMP_cyt_deam_1"/>
    <property type="match status" value="1"/>
</dbReference>
<evidence type="ECO:0000313" key="10">
    <source>
        <dbReference type="EMBL" id="GHD60902.1"/>
    </source>
</evidence>
<evidence type="ECO:0000313" key="11">
    <source>
        <dbReference type="Proteomes" id="UP000604737"/>
    </source>
</evidence>
<comment type="subunit">
    <text evidence="2 8">Homodimer.</text>
</comment>
<dbReference type="EMBL" id="BMYO01000003">
    <property type="protein sequence ID" value="GHD60902.1"/>
    <property type="molecule type" value="Genomic_DNA"/>
</dbReference>
<feature type="binding site" evidence="8">
    <location>
        <position position="98"/>
    </location>
    <ligand>
        <name>Zn(2+)</name>
        <dbReference type="ChEBI" id="CHEBI:29105"/>
        <note>catalytic</note>
    </ligand>
</feature>
<name>A0ABQ3H1E6_9NEIS</name>
<evidence type="ECO:0000256" key="3">
    <source>
        <dbReference type="ARBA" id="ARBA00022694"/>
    </source>
</evidence>
<sequence length="172" mass="18251">MNDVADSPAPAWTDADAGFMREALAEAGRAYALGEVPVGAVVVIDGEIVGRGCNQPITLHDPSAHAEMLALRDAASRLGNYRLPGATLYVTLEPCLMCAGAMLHARLARIVYAATDPKTGAAGSVINPFPDRRLNHQTEVVGGLLADEAAAQLRAFFRERRDAEKARRAATN</sequence>
<evidence type="ECO:0000256" key="5">
    <source>
        <dbReference type="ARBA" id="ARBA00022801"/>
    </source>
</evidence>
<feature type="domain" description="CMP/dCMP-type deaminase" evidence="9">
    <location>
        <begin position="14"/>
        <end position="125"/>
    </location>
</feature>
<organism evidence="10 11">
    <name type="scientific">Jeongeupia chitinilytica</name>
    <dbReference type="NCBI Taxonomy" id="1041641"/>
    <lineage>
        <taxon>Bacteria</taxon>
        <taxon>Pseudomonadati</taxon>
        <taxon>Pseudomonadota</taxon>
        <taxon>Betaproteobacteria</taxon>
        <taxon>Neisseriales</taxon>
        <taxon>Chitinibacteraceae</taxon>
        <taxon>Jeongeupia</taxon>
    </lineage>
</organism>
<comment type="function">
    <text evidence="8">Catalyzes the deamination of adenosine to inosine at the wobble position 34 of tRNA(Arg2).</text>
</comment>
<dbReference type="EC" id="3.5.4.33" evidence="8"/>
<proteinExistence type="inferred from homology"/>
<evidence type="ECO:0000256" key="6">
    <source>
        <dbReference type="ARBA" id="ARBA00022833"/>
    </source>
</evidence>
<evidence type="ECO:0000256" key="4">
    <source>
        <dbReference type="ARBA" id="ARBA00022723"/>
    </source>
</evidence>
<dbReference type="InterPro" id="IPR016192">
    <property type="entry name" value="APOBEC/CMP_deaminase_Zn-bd"/>
</dbReference>